<feature type="non-terminal residue" evidence="1">
    <location>
        <position position="1"/>
    </location>
</feature>
<gene>
    <name evidence="1" type="ORF">EGW08_006947</name>
</gene>
<accession>A0A3S1BCS9</accession>
<evidence type="ECO:0000313" key="2">
    <source>
        <dbReference type="Proteomes" id="UP000271974"/>
    </source>
</evidence>
<dbReference type="Proteomes" id="UP000271974">
    <property type="component" value="Unassembled WGS sequence"/>
</dbReference>
<sequence>TSTIWPIGNNFNGTSKVCRDNYLSFLCVVVQCKRLFAPFRLQVLLLSHRHAENKRRVGTFNCFPVIVTIPACRGELEELMIGLPHVQKVIL</sequence>
<dbReference type="AlphaFoldDB" id="A0A3S1BCS9"/>
<dbReference type="EMBL" id="RQTK01000175">
    <property type="protein sequence ID" value="RUS85300.1"/>
    <property type="molecule type" value="Genomic_DNA"/>
</dbReference>
<organism evidence="1 2">
    <name type="scientific">Elysia chlorotica</name>
    <name type="common">Eastern emerald elysia</name>
    <name type="synonym">Sea slug</name>
    <dbReference type="NCBI Taxonomy" id="188477"/>
    <lineage>
        <taxon>Eukaryota</taxon>
        <taxon>Metazoa</taxon>
        <taxon>Spiralia</taxon>
        <taxon>Lophotrochozoa</taxon>
        <taxon>Mollusca</taxon>
        <taxon>Gastropoda</taxon>
        <taxon>Heterobranchia</taxon>
        <taxon>Euthyneura</taxon>
        <taxon>Panpulmonata</taxon>
        <taxon>Sacoglossa</taxon>
        <taxon>Placobranchoidea</taxon>
        <taxon>Plakobranchidae</taxon>
        <taxon>Elysia</taxon>
    </lineage>
</organism>
<reference evidence="1 2" key="1">
    <citation type="submission" date="2019-01" db="EMBL/GenBank/DDBJ databases">
        <title>A draft genome assembly of the solar-powered sea slug Elysia chlorotica.</title>
        <authorList>
            <person name="Cai H."/>
            <person name="Li Q."/>
            <person name="Fang X."/>
            <person name="Li J."/>
            <person name="Curtis N.E."/>
            <person name="Altenburger A."/>
            <person name="Shibata T."/>
            <person name="Feng M."/>
            <person name="Maeda T."/>
            <person name="Schwartz J.A."/>
            <person name="Shigenobu S."/>
            <person name="Lundholm N."/>
            <person name="Nishiyama T."/>
            <person name="Yang H."/>
            <person name="Hasebe M."/>
            <person name="Li S."/>
            <person name="Pierce S.K."/>
            <person name="Wang J."/>
        </authorList>
    </citation>
    <scope>NUCLEOTIDE SEQUENCE [LARGE SCALE GENOMIC DNA]</scope>
    <source>
        <strain evidence="1">EC2010</strain>
        <tissue evidence="1">Whole organism of an adult</tissue>
    </source>
</reference>
<keyword evidence="2" id="KW-1185">Reference proteome</keyword>
<proteinExistence type="predicted"/>
<evidence type="ECO:0000313" key="1">
    <source>
        <dbReference type="EMBL" id="RUS85300.1"/>
    </source>
</evidence>
<protein>
    <submittedName>
        <fullName evidence="1">Uncharacterized protein</fullName>
    </submittedName>
</protein>
<name>A0A3S1BCS9_ELYCH</name>
<comment type="caution">
    <text evidence="1">The sequence shown here is derived from an EMBL/GenBank/DDBJ whole genome shotgun (WGS) entry which is preliminary data.</text>
</comment>